<dbReference type="EMBL" id="MKKK01000034">
    <property type="protein sequence ID" value="OEY94416.1"/>
    <property type="molecule type" value="Genomic_DNA"/>
</dbReference>
<dbReference type="Gene3D" id="3.40.309.10">
    <property type="entry name" value="Aldehyde Dehydrogenase, Chain A, domain 2"/>
    <property type="match status" value="1"/>
</dbReference>
<reference evidence="8 9" key="1">
    <citation type="submission" date="2016-09" db="EMBL/GenBank/DDBJ databases">
        <authorList>
            <person name="Capua I."/>
            <person name="De Benedictis P."/>
            <person name="Joannis T."/>
            <person name="Lombin L.H."/>
            <person name="Cattoli G."/>
        </authorList>
    </citation>
    <scope>NUCLEOTIDE SEQUENCE [LARGE SCALE GENOMIC DNA]</scope>
    <source>
        <strain evidence="8 9">ANC 4671</strain>
    </source>
</reference>
<evidence type="ECO:0000256" key="1">
    <source>
        <dbReference type="ARBA" id="ARBA00009986"/>
    </source>
</evidence>
<proteinExistence type="inferred from homology"/>
<dbReference type="AlphaFoldDB" id="A0A1E7R530"/>
<evidence type="ECO:0000256" key="3">
    <source>
        <dbReference type="ARBA" id="ARBA00024226"/>
    </source>
</evidence>
<dbReference type="Gene3D" id="3.40.605.10">
    <property type="entry name" value="Aldehyde Dehydrogenase, Chain A, domain 1"/>
    <property type="match status" value="1"/>
</dbReference>
<gene>
    <name evidence="8" type="ORF">BJI46_03490</name>
</gene>
<dbReference type="STRING" id="1262585.BJI46_03490"/>
<feature type="domain" description="Aldehyde dehydrogenase" evidence="7">
    <location>
        <begin position="14"/>
        <end position="466"/>
    </location>
</feature>
<dbReference type="Pfam" id="PF00171">
    <property type="entry name" value="Aldedh"/>
    <property type="match status" value="1"/>
</dbReference>
<dbReference type="OrthoDB" id="9812625at2"/>
<dbReference type="InterPro" id="IPR016163">
    <property type="entry name" value="Ald_DH_C"/>
</dbReference>
<comment type="caution">
    <text evidence="8">The sequence shown here is derived from an EMBL/GenBank/DDBJ whole genome shotgun (WGS) entry which is preliminary data.</text>
</comment>
<accession>A0A1E7R530</accession>
<name>A0A1E7R530_9GAMM</name>
<keyword evidence="9" id="KW-1185">Reference proteome</keyword>
<dbReference type="InterPro" id="IPR015590">
    <property type="entry name" value="Aldehyde_DH_dom"/>
</dbReference>
<dbReference type="GO" id="GO:0004029">
    <property type="term" value="F:aldehyde dehydrogenase (NAD+) activity"/>
    <property type="evidence" value="ECO:0007669"/>
    <property type="project" value="UniProtKB-EC"/>
</dbReference>
<evidence type="ECO:0000313" key="8">
    <source>
        <dbReference type="EMBL" id="OEY94416.1"/>
    </source>
</evidence>
<evidence type="ECO:0000256" key="4">
    <source>
        <dbReference type="ARBA" id="ARBA00049194"/>
    </source>
</evidence>
<dbReference type="SUPFAM" id="SSF53720">
    <property type="entry name" value="ALDH-like"/>
    <property type="match status" value="1"/>
</dbReference>
<comment type="catalytic activity">
    <reaction evidence="4">
        <text>an aldehyde + NAD(+) + H2O = a carboxylate + NADH + 2 H(+)</text>
        <dbReference type="Rhea" id="RHEA:16185"/>
        <dbReference type="ChEBI" id="CHEBI:15377"/>
        <dbReference type="ChEBI" id="CHEBI:15378"/>
        <dbReference type="ChEBI" id="CHEBI:17478"/>
        <dbReference type="ChEBI" id="CHEBI:29067"/>
        <dbReference type="ChEBI" id="CHEBI:57540"/>
        <dbReference type="ChEBI" id="CHEBI:57945"/>
        <dbReference type="EC" id="1.2.1.3"/>
    </reaction>
</comment>
<evidence type="ECO:0000256" key="2">
    <source>
        <dbReference type="ARBA" id="ARBA00023002"/>
    </source>
</evidence>
<dbReference type="RefSeq" id="WP_070070223.1">
    <property type="nucleotide sequence ID" value="NZ_MKKK01000034.1"/>
</dbReference>
<dbReference type="FunFam" id="3.40.309.10:FF:000012">
    <property type="entry name" value="Betaine aldehyde dehydrogenase"/>
    <property type="match status" value="1"/>
</dbReference>
<dbReference type="InterPro" id="IPR016162">
    <property type="entry name" value="Ald_DH_N"/>
</dbReference>
<comment type="similarity">
    <text evidence="1 6">Belongs to the aldehyde dehydrogenase family.</text>
</comment>
<dbReference type="PROSITE" id="PS00687">
    <property type="entry name" value="ALDEHYDE_DEHYDR_GLU"/>
    <property type="match status" value="1"/>
</dbReference>
<evidence type="ECO:0000313" key="9">
    <source>
        <dbReference type="Proteomes" id="UP000185895"/>
    </source>
</evidence>
<dbReference type="InterPro" id="IPR016160">
    <property type="entry name" value="Ald_DH_CS_CYS"/>
</dbReference>
<dbReference type="FunFam" id="3.40.605.10:FF:000007">
    <property type="entry name" value="NAD/NADP-dependent betaine aldehyde dehydrogenase"/>
    <property type="match status" value="1"/>
</dbReference>
<dbReference type="EC" id="1.2.1.3" evidence="3"/>
<keyword evidence="2 6" id="KW-0560">Oxidoreductase</keyword>
<dbReference type="Proteomes" id="UP000185895">
    <property type="component" value="Unassembled WGS sequence"/>
</dbReference>
<evidence type="ECO:0000256" key="5">
    <source>
        <dbReference type="PROSITE-ProRule" id="PRU10007"/>
    </source>
</evidence>
<protein>
    <recommendedName>
        <fullName evidence="3">aldehyde dehydrogenase (NAD(+))</fullName>
        <ecNumber evidence="3">1.2.1.3</ecNumber>
    </recommendedName>
</protein>
<dbReference type="InterPro" id="IPR016161">
    <property type="entry name" value="Ald_DH/histidinol_DH"/>
</dbReference>
<organism evidence="8 9">
    <name type="scientific">Acinetobacter qingfengensis</name>
    <dbReference type="NCBI Taxonomy" id="1262585"/>
    <lineage>
        <taxon>Bacteria</taxon>
        <taxon>Pseudomonadati</taxon>
        <taxon>Pseudomonadota</taxon>
        <taxon>Gammaproteobacteria</taxon>
        <taxon>Moraxellales</taxon>
        <taxon>Moraxellaceae</taxon>
        <taxon>Acinetobacter</taxon>
    </lineage>
</organism>
<feature type="active site" evidence="5">
    <location>
        <position position="245"/>
    </location>
</feature>
<dbReference type="PROSITE" id="PS00070">
    <property type="entry name" value="ALDEHYDE_DEHYDR_CYS"/>
    <property type="match status" value="1"/>
</dbReference>
<evidence type="ECO:0000256" key="6">
    <source>
        <dbReference type="RuleBase" id="RU003345"/>
    </source>
</evidence>
<evidence type="ECO:0000259" key="7">
    <source>
        <dbReference type="Pfam" id="PF00171"/>
    </source>
</evidence>
<sequence>MSHNYINGHWQPVTGQQTIDIHNPATTHLLAKFTLASTDDVDQAVHAAKFALNNWKDTAIQQRADYLNKIAELITAKQQQLIELSHQNNGKPYYEAEIDVVDCIACFRYYAKLIQDYSFSELKQHDDNINTYLEKRPIGVVALITPWNFPLVTSAWKIAPALAAGCTIVFKPSEIVPLPELELAKIIDEAQLPNGVFNLILGQADTAQYLVKHPDVQKISFTGSTQVGIQVMQQAAITMKRTTLELGGKSPILIFADANIDDAVDKIIGGVFFNAGQMCSATTRLLVDKSIADQLFNKLKTAAETLQLGESPDHTYPMGPITTQKQYQKIHDYLTIAKQEGLQALLDQSVFQKPAQGYFITPHIFINVPSTSRLWNEEIFGPVLCCQTFEDEAHAIQIANDNAYGLAATIMIGDIEHGHQIAKYLNAGHIWINSMQIILPASSWGGFKMSGIGRELGESGLENYLENTITSYLRN</sequence>
<dbReference type="PANTHER" id="PTHR42804">
    <property type="entry name" value="ALDEHYDE DEHYDROGENASE"/>
    <property type="match status" value="1"/>
</dbReference>
<dbReference type="PANTHER" id="PTHR42804:SF1">
    <property type="entry name" value="ALDEHYDE DEHYDROGENASE-RELATED"/>
    <property type="match status" value="1"/>
</dbReference>
<dbReference type="InterPro" id="IPR029510">
    <property type="entry name" value="Ald_DH_CS_GLU"/>
</dbReference>